<dbReference type="Pfam" id="PF04205">
    <property type="entry name" value="FMN_bind"/>
    <property type="match status" value="1"/>
</dbReference>
<dbReference type="PANTHER" id="PTHR36118:SF1">
    <property type="entry name" value="ION-TRANSLOCATING OXIDOREDUCTASE COMPLEX SUBUNIT G"/>
    <property type="match status" value="1"/>
</dbReference>
<dbReference type="GO" id="GO:0010181">
    <property type="term" value="F:FMN binding"/>
    <property type="evidence" value="ECO:0007669"/>
    <property type="project" value="InterPro"/>
</dbReference>
<dbReference type="RefSeq" id="WP_092829459.1">
    <property type="nucleotide sequence ID" value="NZ_FOGS01000012.1"/>
</dbReference>
<protein>
    <recommendedName>
        <fullName evidence="6">Ion-translocating oxidoreductase complex subunit G</fullName>
        <ecNumber evidence="6">7.-.-.-</ecNumber>
    </recommendedName>
    <alternativeName>
        <fullName evidence="6">Rnf electron transport complex subunit G</fullName>
    </alternativeName>
</protein>
<keyword evidence="2 6" id="KW-0597">Phosphoprotein</keyword>
<feature type="domain" description="FMN-binding" evidence="7">
    <location>
        <begin position="101"/>
        <end position="193"/>
    </location>
</feature>
<dbReference type="GO" id="GO:0005886">
    <property type="term" value="C:plasma membrane"/>
    <property type="evidence" value="ECO:0007669"/>
    <property type="project" value="UniProtKB-SubCell"/>
</dbReference>
<name>A0A1H9W498_9GAMM</name>
<dbReference type="EC" id="7.-.-.-" evidence="6"/>
<dbReference type="STRING" id="416874.SAMN04487958_11249"/>
<sequence length="212" mass="23258">MSTLNAMQRGALTLGLFALITAGSIASLRALTAEQIDAHQQAYEQRQRQAVLPEALTQQATVSPISLPDADLLGYPDGTTGWQVANDQQRAVVLPVVTRRGYNGDIHLLVGLDEQQRISGVRVTRHQETPGLGDDIERRRSDWITHFDGLRLDSLAAEDWAVRKDGGHFDAFTGATITPRAVVDAVHSALQYAASHPPLENTHKRQAEEPER</sequence>
<keyword evidence="4 6" id="KW-0288">FMN</keyword>
<keyword evidence="3 6" id="KW-0285">Flavoprotein</keyword>
<evidence type="ECO:0000313" key="9">
    <source>
        <dbReference type="Proteomes" id="UP000198505"/>
    </source>
</evidence>
<dbReference type="PANTHER" id="PTHR36118">
    <property type="entry name" value="ION-TRANSLOCATING OXIDOREDUCTASE COMPLEX SUBUNIT G"/>
    <property type="match status" value="1"/>
</dbReference>
<evidence type="ECO:0000256" key="5">
    <source>
        <dbReference type="ARBA" id="ARBA00022982"/>
    </source>
</evidence>
<keyword evidence="6" id="KW-0472">Membrane</keyword>
<dbReference type="AlphaFoldDB" id="A0A1H9W498"/>
<keyword evidence="1 6" id="KW-0813">Transport</keyword>
<keyword evidence="6" id="KW-1003">Cell membrane</keyword>
<dbReference type="NCBIfam" id="TIGR01947">
    <property type="entry name" value="rnfG"/>
    <property type="match status" value="1"/>
</dbReference>
<evidence type="ECO:0000256" key="4">
    <source>
        <dbReference type="ARBA" id="ARBA00022643"/>
    </source>
</evidence>
<dbReference type="GO" id="GO:0009055">
    <property type="term" value="F:electron transfer activity"/>
    <property type="evidence" value="ECO:0007669"/>
    <property type="project" value="InterPro"/>
</dbReference>
<comment type="similarity">
    <text evidence="6">Belongs to the RnfG family.</text>
</comment>
<evidence type="ECO:0000256" key="2">
    <source>
        <dbReference type="ARBA" id="ARBA00022553"/>
    </source>
</evidence>
<dbReference type="EMBL" id="FOGS01000012">
    <property type="protein sequence ID" value="SES28581.1"/>
    <property type="molecule type" value="Genomic_DNA"/>
</dbReference>
<gene>
    <name evidence="6" type="primary">rnfG</name>
    <name evidence="8" type="ORF">SAMN04487958_11249</name>
</gene>
<feature type="modified residue" description="FMN phosphoryl threonine" evidence="6">
    <location>
        <position position="176"/>
    </location>
</feature>
<dbReference type="GO" id="GO:0022900">
    <property type="term" value="P:electron transport chain"/>
    <property type="evidence" value="ECO:0007669"/>
    <property type="project" value="UniProtKB-UniRule"/>
</dbReference>
<dbReference type="NCBIfam" id="NF002519">
    <property type="entry name" value="PRK01908.1"/>
    <property type="match status" value="1"/>
</dbReference>
<evidence type="ECO:0000259" key="7">
    <source>
        <dbReference type="SMART" id="SM00900"/>
    </source>
</evidence>
<comment type="function">
    <text evidence="6">Part of a membrane-bound complex that couples electron transfer with translocation of ions across the membrane.</text>
</comment>
<comment type="subunit">
    <text evidence="6">The complex is composed of six subunits: RnfA, RnfB, RnfC, RnfD, RnfE and RnfG.</text>
</comment>
<dbReference type="InterPro" id="IPR007329">
    <property type="entry name" value="FMN-bd"/>
</dbReference>
<comment type="subcellular location">
    <subcellularLocation>
        <location evidence="6">Cell inner membrane</location>
        <topology evidence="6">Single-pass membrane protein</topology>
    </subcellularLocation>
</comment>
<evidence type="ECO:0000256" key="1">
    <source>
        <dbReference type="ARBA" id="ARBA00022448"/>
    </source>
</evidence>
<keyword evidence="9" id="KW-1185">Reference proteome</keyword>
<keyword evidence="6" id="KW-1133">Transmembrane helix</keyword>
<dbReference type="HAMAP" id="MF_00479">
    <property type="entry name" value="RsxG_RnfG"/>
    <property type="match status" value="1"/>
</dbReference>
<evidence type="ECO:0000256" key="6">
    <source>
        <dbReference type="HAMAP-Rule" id="MF_00479"/>
    </source>
</evidence>
<organism evidence="8 9">
    <name type="scientific">Vreelandella subterranea</name>
    <dbReference type="NCBI Taxonomy" id="416874"/>
    <lineage>
        <taxon>Bacteria</taxon>
        <taxon>Pseudomonadati</taxon>
        <taxon>Pseudomonadota</taxon>
        <taxon>Gammaproteobacteria</taxon>
        <taxon>Oceanospirillales</taxon>
        <taxon>Halomonadaceae</taxon>
        <taxon>Vreelandella</taxon>
    </lineage>
</organism>
<accession>A0A1H9W498</accession>
<comment type="cofactor">
    <cofactor evidence="6">
        <name>FMN</name>
        <dbReference type="ChEBI" id="CHEBI:58210"/>
    </cofactor>
</comment>
<dbReference type="Proteomes" id="UP000198505">
    <property type="component" value="Unassembled WGS sequence"/>
</dbReference>
<dbReference type="InterPro" id="IPR010209">
    <property type="entry name" value="Ion_transpt_RnfG/RsxG"/>
</dbReference>
<evidence type="ECO:0000313" key="8">
    <source>
        <dbReference type="EMBL" id="SES28581.1"/>
    </source>
</evidence>
<keyword evidence="5 6" id="KW-0249">Electron transport</keyword>
<reference evidence="9" key="1">
    <citation type="submission" date="2016-10" db="EMBL/GenBank/DDBJ databases">
        <authorList>
            <person name="Varghese N."/>
            <person name="Submissions S."/>
        </authorList>
    </citation>
    <scope>NUCLEOTIDE SEQUENCE [LARGE SCALE GENOMIC DNA]</scope>
    <source>
        <strain evidence="9">CGMCC 1.6495</strain>
    </source>
</reference>
<keyword evidence="6" id="KW-1278">Translocase</keyword>
<dbReference type="PIRSF" id="PIRSF006091">
    <property type="entry name" value="E_trnsport_RnfG"/>
    <property type="match status" value="1"/>
</dbReference>
<keyword evidence="6" id="KW-0812">Transmembrane</keyword>
<keyword evidence="6" id="KW-0997">Cell inner membrane</keyword>
<evidence type="ECO:0000256" key="3">
    <source>
        <dbReference type="ARBA" id="ARBA00022630"/>
    </source>
</evidence>
<dbReference type="SMART" id="SM00900">
    <property type="entry name" value="FMN_bind"/>
    <property type="match status" value="1"/>
</dbReference>
<proteinExistence type="inferred from homology"/>